<keyword evidence="2" id="KW-0614">Plasmid</keyword>
<geneLocation type="plasmid" evidence="2">
    <name>pWBG758</name>
</geneLocation>
<proteinExistence type="predicted"/>
<organism evidence="2">
    <name type="scientific">Staphylococcus aureus</name>
    <dbReference type="NCBI Taxonomy" id="1280"/>
    <lineage>
        <taxon>Bacteria</taxon>
        <taxon>Bacillati</taxon>
        <taxon>Bacillota</taxon>
        <taxon>Bacilli</taxon>
        <taxon>Bacillales</taxon>
        <taxon>Staphylococcaceae</taxon>
        <taxon>Staphylococcus</taxon>
    </lineage>
</organism>
<dbReference type="NCBIfam" id="TIGR01558">
    <property type="entry name" value="sm_term_P27"/>
    <property type="match status" value="1"/>
</dbReference>
<evidence type="ECO:0000256" key="1">
    <source>
        <dbReference type="SAM" id="MobiDB-lite"/>
    </source>
</evidence>
<dbReference type="InterPro" id="IPR006448">
    <property type="entry name" value="Phage_term_ssu_P27"/>
</dbReference>
<feature type="region of interest" description="Disordered" evidence="1">
    <location>
        <begin position="1"/>
        <end position="26"/>
    </location>
</feature>
<dbReference type="EMBL" id="GQ900400">
    <property type="protein sequence ID" value="ACZ58993.1"/>
    <property type="molecule type" value="Genomic_DNA"/>
</dbReference>
<protein>
    <submittedName>
        <fullName evidence="2">Phage Terminase Small Subunit</fullName>
    </submittedName>
</protein>
<sequence length="154" mass="17537">MGRPRKTLDNQKGNLTTEKQEELKETEAKLEQLTPIQKTPPSWLTTPAKKEYKRIIVLLQELNVADLDLAMISTYCQAYADFQQATKELAKDEVVTFTERGSKVNPWHRVKVDSYGIINSIAPKMGLTLDSRMKLLTPKPKEETEDKFGALLDD</sequence>
<dbReference type="Pfam" id="PF05119">
    <property type="entry name" value="Terminase_4"/>
    <property type="match status" value="1"/>
</dbReference>
<reference evidence="2" key="1">
    <citation type="submission" date="2009-08" db="EMBL/GenBank/DDBJ databases">
        <authorList>
            <person name="Gill J."/>
            <person name="Borman J."/>
            <person name="Shetty J."/>
            <person name="Hostetler J."/>
            <person name="Durkin S."/>
            <person name="Montgomery B."/>
        </authorList>
    </citation>
    <scope>NUCLEOTIDE SEQUENCE</scope>
    <source>
        <strain evidence="2">Y74T</strain>
        <plasmid evidence="2">pWBG758</plasmid>
    </source>
</reference>
<reference evidence="2" key="2">
    <citation type="submission" date="2009-12" db="EMBL/GenBank/DDBJ databases">
        <authorList>
            <person name="Summers A.O."/>
            <person name="Shearer J."/>
            <person name="Wireman J."/>
        </authorList>
    </citation>
    <scope>NUCLEOTIDE SEQUENCE</scope>
    <source>
        <strain evidence="2">Y74T</strain>
        <plasmid evidence="2">pWBG758</plasmid>
    </source>
</reference>
<gene>
    <name evidence="2" type="ORF">SAP040A_011</name>
</gene>
<evidence type="ECO:0000313" key="2">
    <source>
        <dbReference type="EMBL" id="ACZ58993.1"/>
    </source>
</evidence>
<accession>D2J893</accession>
<name>D2J893_STAAU</name>
<dbReference type="AlphaFoldDB" id="D2J893"/>